<dbReference type="RefSeq" id="XP_028153068.1">
    <property type="nucleotide sequence ID" value="XM_028297267.1"/>
</dbReference>
<feature type="region of interest" description="Disordered" evidence="2">
    <location>
        <begin position="179"/>
        <end position="220"/>
    </location>
</feature>
<reference evidence="4" key="1">
    <citation type="submission" date="2025-08" db="UniProtKB">
        <authorList>
            <consortium name="RefSeq"/>
        </authorList>
    </citation>
    <scope>IDENTIFICATION</scope>
    <source>
        <tissue evidence="4">Whole insect</tissue>
    </source>
</reference>
<organism evidence="4">
    <name type="scientific">Diabrotica virgifera virgifera</name>
    <name type="common">western corn rootworm</name>
    <dbReference type="NCBI Taxonomy" id="50390"/>
    <lineage>
        <taxon>Eukaryota</taxon>
        <taxon>Metazoa</taxon>
        <taxon>Ecdysozoa</taxon>
        <taxon>Arthropoda</taxon>
        <taxon>Hexapoda</taxon>
        <taxon>Insecta</taxon>
        <taxon>Pterygota</taxon>
        <taxon>Neoptera</taxon>
        <taxon>Endopterygota</taxon>
        <taxon>Coleoptera</taxon>
        <taxon>Polyphaga</taxon>
        <taxon>Cucujiformia</taxon>
        <taxon>Chrysomeloidea</taxon>
        <taxon>Chrysomelidae</taxon>
        <taxon>Galerucinae</taxon>
        <taxon>Diabroticina</taxon>
        <taxon>Diabroticites</taxon>
        <taxon>Diabrotica</taxon>
    </lineage>
</organism>
<dbReference type="AlphaFoldDB" id="A0A6P7H5S2"/>
<feature type="compositionally biased region" description="Basic residues" evidence="2">
    <location>
        <begin position="196"/>
        <end position="216"/>
    </location>
</feature>
<dbReference type="PANTHER" id="PTHR10773:SF19">
    <property type="match status" value="1"/>
</dbReference>
<accession>A0A6P7H5S2</accession>
<feature type="compositionally biased region" description="Polar residues" evidence="2">
    <location>
        <begin position="179"/>
        <end position="195"/>
    </location>
</feature>
<feature type="domain" description="DUF7869" evidence="3">
    <location>
        <begin position="548"/>
        <end position="679"/>
    </location>
</feature>
<protein>
    <submittedName>
        <fullName evidence="4">Uncharacterized protein LOC114346528</fullName>
    </submittedName>
</protein>
<evidence type="ECO:0000256" key="1">
    <source>
        <dbReference type="SAM" id="Coils"/>
    </source>
</evidence>
<evidence type="ECO:0000313" key="4">
    <source>
        <dbReference type="RefSeq" id="XP_028153068.1"/>
    </source>
</evidence>
<feature type="coiled-coil region" evidence="1">
    <location>
        <begin position="466"/>
        <end position="506"/>
    </location>
</feature>
<evidence type="ECO:0000256" key="2">
    <source>
        <dbReference type="SAM" id="MobiDB-lite"/>
    </source>
</evidence>
<dbReference type="InParanoid" id="A0A6P7H5S2"/>
<name>A0A6P7H5S2_DIAVI</name>
<feature type="region of interest" description="Disordered" evidence="2">
    <location>
        <begin position="292"/>
        <end position="313"/>
    </location>
</feature>
<keyword evidence="1" id="KW-0175">Coiled coil</keyword>
<evidence type="ECO:0000259" key="3">
    <source>
        <dbReference type="Pfam" id="PF25273"/>
    </source>
</evidence>
<sequence>MHNEKNEEISRAEFPHNKINGSGTQLANKNVLLQVPPLLAAHRISDENTELDVQNQNMSSDKDVARLMKQSINLSPASFLVPWETSTYFCNSNPVTPIYPSDNILNNIVNSNLKDSLNFRTSRNRHMPLSECNTLEDDLLLSESEEDPFASDNDINDPDYSLIKETCSFQNQDLIDNQSLLDGDTQSQSVTSKQLNTRKRQRNPSQWRRNKIKASRNRGEEYADWKGNIRAKKQQKNACTNCRNKCSEKISEEERRHIFESYWQLGDVNRQRDFIANNVDVTEKKRTRLREINEKESDEENHTENEGNKEKTKERKRVFSYKYTFYNRGQKTVVCKSFFLNTLGISAQVVKTVIKKMGSTGIVSEDRRGKVCKNSKLDDSVKQSIRDHINLFQTVESHYYRKNTSKRFLPSTLNIAKMYGLYVEYCEVKNIIAATESMYRIIFNTEFNLSFFIPKKDMCDICNKYTESTTEEKNEIEEEYQTHIRNKEVARQLKHADKEEAKLNSELCAAVFDLEQILPVPKCNIGLTYYKLKLSTYNFTVYNMADGEGYCYMWYESIGKRGCSEIGSCLINFINHKVDRGTKQFSFYSDNCAGQNRNKFLFTMYSFLAQKHNIVIKHTFLEKGHTQTEGDSMHSVIERASKHIPIFSPDQWYTLVRTAKKNNPFHVIEMDKEKFLDLKALTQEITLNWDRDVNNEKVHLNKIRIVEANSKFPNKILFKHDYHEQYKTIDLLQKGRKSINIDINNVELKQLYKDFLPLTKKKHEHLQFLCNKKVIPTQYHNFYAELPYSDLRTDDSD</sequence>
<proteinExistence type="predicted"/>
<gene>
    <name evidence="4" type="primary">LOC114346528</name>
</gene>
<dbReference type="Pfam" id="PF25273">
    <property type="entry name" value="DUF7869"/>
    <property type="match status" value="1"/>
</dbReference>
<dbReference type="InterPro" id="IPR057191">
    <property type="entry name" value="DUF7869"/>
</dbReference>
<dbReference type="PANTHER" id="PTHR10773">
    <property type="entry name" value="DNA-DIRECTED RNA POLYMERASES I, II, AND III SUBUNIT RPABC2"/>
    <property type="match status" value="1"/>
</dbReference>